<gene>
    <name evidence="1" type="ORF">BV22DRAFT_1034425</name>
</gene>
<evidence type="ECO:0000313" key="2">
    <source>
        <dbReference type="Proteomes" id="UP000790709"/>
    </source>
</evidence>
<comment type="caution">
    <text evidence="1">The sequence shown here is derived from an EMBL/GenBank/DDBJ whole genome shotgun (WGS) entry which is preliminary data.</text>
</comment>
<keyword evidence="2" id="KW-1185">Reference proteome</keyword>
<accession>A0ACB8BHX6</accession>
<reference evidence="1" key="1">
    <citation type="journal article" date="2021" name="New Phytol.">
        <title>Evolutionary innovations through gain and loss of genes in the ectomycorrhizal Boletales.</title>
        <authorList>
            <person name="Wu G."/>
            <person name="Miyauchi S."/>
            <person name="Morin E."/>
            <person name="Kuo A."/>
            <person name="Drula E."/>
            <person name="Varga T."/>
            <person name="Kohler A."/>
            <person name="Feng B."/>
            <person name="Cao Y."/>
            <person name="Lipzen A."/>
            <person name="Daum C."/>
            <person name="Hundley H."/>
            <person name="Pangilinan J."/>
            <person name="Johnson J."/>
            <person name="Barry K."/>
            <person name="LaButti K."/>
            <person name="Ng V."/>
            <person name="Ahrendt S."/>
            <person name="Min B."/>
            <person name="Choi I.G."/>
            <person name="Park H."/>
            <person name="Plett J.M."/>
            <person name="Magnuson J."/>
            <person name="Spatafora J.W."/>
            <person name="Nagy L.G."/>
            <person name="Henrissat B."/>
            <person name="Grigoriev I.V."/>
            <person name="Yang Z.L."/>
            <person name="Xu J."/>
            <person name="Martin F.M."/>
        </authorList>
    </citation>
    <scope>NUCLEOTIDE SEQUENCE</scope>
    <source>
        <strain evidence="1">KUC20120723A-06</strain>
    </source>
</reference>
<dbReference type="Proteomes" id="UP000790709">
    <property type="component" value="Unassembled WGS sequence"/>
</dbReference>
<protein>
    <submittedName>
        <fullName evidence="1">Uncharacterized protein</fullName>
    </submittedName>
</protein>
<name>A0ACB8BHX6_9AGAM</name>
<evidence type="ECO:0000313" key="1">
    <source>
        <dbReference type="EMBL" id="KAH7925107.1"/>
    </source>
</evidence>
<organism evidence="1 2">
    <name type="scientific">Leucogyrophana mollusca</name>
    <dbReference type="NCBI Taxonomy" id="85980"/>
    <lineage>
        <taxon>Eukaryota</taxon>
        <taxon>Fungi</taxon>
        <taxon>Dikarya</taxon>
        <taxon>Basidiomycota</taxon>
        <taxon>Agaricomycotina</taxon>
        <taxon>Agaricomycetes</taxon>
        <taxon>Agaricomycetidae</taxon>
        <taxon>Boletales</taxon>
        <taxon>Boletales incertae sedis</taxon>
        <taxon>Leucogyrophana</taxon>
    </lineage>
</organism>
<proteinExistence type="predicted"/>
<dbReference type="EMBL" id="MU266409">
    <property type="protein sequence ID" value="KAH7925107.1"/>
    <property type="molecule type" value="Genomic_DNA"/>
</dbReference>
<sequence>MAAVSLSERHEEDYGNRGSRRRRGRLTIWQSSDSRLYSSHYGWILLCSFALIHMLSWLFRHSYIFRWVLGVPAFYPIS</sequence>